<protein>
    <submittedName>
        <fullName evidence="1">Uncharacterized protein</fullName>
    </submittedName>
</protein>
<evidence type="ECO:0000313" key="1">
    <source>
        <dbReference type="EMBL" id="KAK0392929.1"/>
    </source>
</evidence>
<gene>
    <name evidence="1" type="ORF">NLU13_2423</name>
</gene>
<dbReference type="EMBL" id="JAPDFR010000001">
    <property type="protein sequence ID" value="KAK0392929.1"/>
    <property type="molecule type" value="Genomic_DNA"/>
</dbReference>
<evidence type="ECO:0000313" key="2">
    <source>
        <dbReference type="Proteomes" id="UP001175261"/>
    </source>
</evidence>
<reference evidence="1" key="1">
    <citation type="submission" date="2022-10" db="EMBL/GenBank/DDBJ databases">
        <title>Determination and structural analysis of whole genome sequence of Sarocladium strictum F4-1.</title>
        <authorList>
            <person name="Hu L."/>
            <person name="Jiang Y."/>
        </authorList>
    </citation>
    <scope>NUCLEOTIDE SEQUENCE</scope>
    <source>
        <strain evidence="1">F4-1</strain>
    </source>
</reference>
<keyword evidence="2" id="KW-1185">Reference proteome</keyword>
<sequence>MILQRTFPSCVFWQLGFAAPAEQATYHIYQEAFPSVCVNIDDRAACQGLAGESLHRYRSRTACMAADANGPECDSQVHQDIAAAPTDDLHVVDGWQFAMGRAH</sequence>
<comment type="caution">
    <text evidence="1">The sequence shown here is derived from an EMBL/GenBank/DDBJ whole genome shotgun (WGS) entry which is preliminary data.</text>
</comment>
<accession>A0AA39LDF7</accession>
<proteinExistence type="predicted"/>
<dbReference type="Proteomes" id="UP001175261">
    <property type="component" value="Unassembled WGS sequence"/>
</dbReference>
<dbReference type="AlphaFoldDB" id="A0AA39LDF7"/>
<name>A0AA39LDF7_SARSR</name>
<organism evidence="1 2">
    <name type="scientific">Sarocladium strictum</name>
    <name type="common">Black bundle disease fungus</name>
    <name type="synonym">Acremonium strictum</name>
    <dbReference type="NCBI Taxonomy" id="5046"/>
    <lineage>
        <taxon>Eukaryota</taxon>
        <taxon>Fungi</taxon>
        <taxon>Dikarya</taxon>
        <taxon>Ascomycota</taxon>
        <taxon>Pezizomycotina</taxon>
        <taxon>Sordariomycetes</taxon>
        <taxon>Hypocreomycetidae</taxon>
        <taxon>Hypocreales</taxon>
        <taxon>Sarocladiaceae</taxon>
        <taxon>Sarocladium</taxon>
    </lineage>
</organism>